<organism evidence="2 3">
    <name type="scientific">Lysobacter niastensis</name>
    <dbReference type="NCBI Taxonomy" id="380629"/>
    <lineage>
        <taxon>Bacteria</taxon>
        <taxon>Pseudomonadati</taxon>
        <taxon>Pseudomonadota</taxon>
        <taxon>Gammaproteobacteria</taxon>
        <taxon>Lysobacterales</taxon>
        <taxon>Lysobacteraceae</taxon>
        <taxon>Lysobacter</taxon>
    </lineage>
</organism>
<dbReference type="Proteomes" id="UP001429984">
    <property type="component" value="Unassembled WGS sequence"/>
</dbReference>
<evidence type="ECO:0000313" key="3">
    <source>
        <dbReference type="Proteomes" id="UP001429984"/>
    </source>
</evidence>
<feature type="signal peptide" evidence="1">
    <location>
        <begin position="1"/>
        <end position="31"/>
    </location>
</feature>
<evidence type="ECO:0000256" key="1">
    <source>
        <dbReference type="SAM" id="SignalP"/>
    </source>
</evidence>
<dbReference type="EMBL" id="JADLZT010000004">
    <property type="protein sequence ID" value="MBF6023886.1"/>
    <property type="molecule type" value="Genomic_DNA"/>
</dbReference>
<feature type="chain" id="PRO_5047051942" evidence="1">
    <location>
        <begin position="32"/>
        <end position="193"/>
    </location>
</feature>
<keyword evidence="3" id="KW-1185">Reference proteome</keyword>
<accession>A0ABS0B8C0</accession>
<dbReference type="RefSeq" id="WP_194930506.1">
    <property type="nucleotide sequence ID" value="NZ_JADLZT010000004.1"/>
</dbReference>
<keyword evidence="1" id="KW-0732">Signal</keyword>
<sequence>MNIGRFTQGQRKAAGLALALIASLACSAVVAAPPPHAGACVIGAPGCKHQPHRLMYPAHALSFGNGGFSLHPRGVNWANNNGAMTLTLRRPLDYDGGDVTVTLFYQLTSDEIGDITFHITPVTMHHGSGFETYGAVASNTVVASGDPTMVLEQSAVIPPGNGFSPDGDWWYLEIGREGTYNLGLRMMSVAIDY</sequence>
<name>A0ABS0B8C0_9GAMM</name>
<proteinExistence type="predicted"/>
<reference evidence="2 3" key="1">
    <citation type="submission" date="2020-11" db="EMBL/GenBank/DDBJ databases">
        <title>Draft Genome Sequence and Secondary Metabolite Biosynthetic Potential of the Lysobacter niastensis Type strain DSM 18481.</title>
        <authorList>
            <person name="Turrini P."/>
            <person name="Artuso I."/>
            <person name="Tescari M."/>
            <person name="Lugli G.A."/>
            <person name="Frangipani E."/>
            <person name="Ventura M."/>
            <person name="Visca P."/>
        </authorList>
    </citation>
    <scope>NUCLEOTIDE SEQUENCE [LARGE SCALE GENOMIC DNA]</scope>
    <source>
        <strain evidence="2 3">DSM 18481</strain>
    </source>
</reference>
<comment type="caution">
    <text evidence="2">The sequence shown here is derived from an EMBL/GenBank/DDBJ whole genome shotgun (WGS) entry which is preliminary data.</text>
</comment>
<evidence type="ECO:0000313" key="2">
    <source>
        <dbReference type="EMBL" id="MBF6023886.1"/>
    </source>
</evidence>
<protein>
    <submittedName>
        <fullName evidence="2">Uncharacterized protein</fullName>
    </submittedName>
</protein>
<dbReference type="PROSITE" id="PS51257">
    <property type="entry name" value="PROKAR_LIPOPROTEIN"/>
    <property type="match status" value="1"/>
</dbReference>
<gene>
    <name evidence="2" type="ORF">IU514_07575</name>
</gene>